<dbReference type="InterPro" id="IPR008030">
    <property type="entry name" value="NmrA-like"/>
</dbReference>
<dbReference type="EMBL" id="FJUW01000045">
    <property type="protein sequence ID" value="CZT08091.1"/>
    <property type="molecule type" value="Genomic_DNA"/>
</dbReference>
<dbReference type="Gene3D" id="3.40.50.720">
    <property type="entry name" value="NAD(P)-binding Rossmann-like Domain"/>
    <property type="match status" value="1"/>
</dbReference>
<dbReference type="PANTHER" id="PTHR42748:SF14">
    <property type="entry name" value="SNOAL-LIKE DOMAIN-CONTAINING PROTEIN"/>
    <property type="match status" value="1"/>
</dbReference>
<organism evidence="4 5">
    <name type="scientific">Rhynchosporium graminicola</name>
    <dbReference type="NCBI Taxonomy" id="2792576"/>
    <lineage>
        <taxon>Eukaryota</taxon>
        <taxon>Fungi</taxon>
        <taxon>Dikarya</taxon>
        <taxon>Ascomycota</taxon>
        <taxon>Pezizomycotina</taxon>
        <taxon>Leotiomycetes</taxon>
        <taxon>Helotiales</taxon>
        <taxon>Ploettnerulaceae</taxon>
        <taxon>Rhynchosporium</taxon>
    </lineage>
</organism>
<sequence>MITDLTNLFYIRAERTVQALSTEEPLTNLSTYLLSIEEPIKMSSTNNLVLVIGGIGAQGRPVVKAFASDGKYTVRVLARSTTSPEALELSAIPGVAVIAGDSYDEPTLRKVFAGVSYAFINTNGFAIGEKGETYWGIRMYELAREAGVKHFIWAGLICSSKLGNFDPKYKCGHLDGKGRVSDFLASQPTEPMKWSILTSCLYVEGLNDLLRPRLGIAKEAGTLAFVAPLGKGDLPLIYLEDYGAYARWMLSTPEKSTGLDLYVATEDIPWDQLAEDFTEVTGKKAAYVDVTLDKYFSLGIFPDPEVVIGKSAVNANGTTLMTVRENFSGFWNAWKDNLSTRDYDLLDEILPTRVKSMKEWMIKTGYTGEYAQVLKNADRTHVVE</sequence>
<dbReference type="GO" id="GO:0005634">
    <property type="term" value="C:nucleus"/>
    <property type="evidence" value="ECO:0007669"/>
    <property type="project" value="TreeGrafter"/>
</dbReference>
<evidence type="ECO:0000259" key="3">
    <source>
        <dbReference type="Pfam" id="PF05368"/>
    </source>
</evidence>
<reference evidence="5" key="1">
    <citation type="submission" date="2016-03" db="EMBL/GenBank/DDBJ databases">
        <authorList>
            <person name="Ploux O."/>
        </authorList>
    </citation>
    <scope>NUCLEOTIDE SEQUENCE [LARGE SCALE GENOMIC DNA]</scope>
    <source>
        <strain evidence="5">UK7</strain>
    </source>
</reference>
<dbReference type="InterPro" id="IPR051164">
    <property type="entry name" value="NmrA-like_oxidored"/>
</dbReference>
<dbReference type="AlphaFoldDB" id="A0A1E1LC03"/>
<dbReference type="Gene3D" id="3.90.25.10">
    <property type="entry name" value="UDP-galactose 4-epimerase, domain 1"/>
    <property type="match status" value="1"/>
</dbReference>
<gene>
    <name evidence="4" type="ORF">RCO7_09574</name>
</gene>
<dbReference type="SUPFAM" id="SSF51735">
    <property type="entry name" value="NAD(P)-binding Rossmann-fold domains"/>
    <property type="match status" value="1"/>
</dbReference>
<dbReference type="InParanoid" id="A0A1E1LC03"/>
<name>A0A1E1LC03_9HELO</name>
<evidence type="ECO:0000313" key="4">
    <source>
        <dbReference type="EMBL" id="CZT08091.1"/>
    </source>
</evidence>
<evidence type="ECO:0000256" key="1">
    <source>
        <dbReference type="ARBA" id="ARBA00006328"/>
    </source>
</evidence>
<keyword evidence="5" id="KW-1185">Reference proteome</keyword>
<protein>
    <submittedName>
        <fullName evidence="4">Related to nitrogen metabolic regulation protein nmr</fullName>
    </submittedName>
</protein>
<dbReference type="Pfam" id="PF05368">
    <property type="entry name" value="NmrA"/>
    <property type="match status" value="1"/>
</dbReference>
<feature type="domain" description="NmrA-like" evidence="3">
    <location>
        <begin position="46"/>
        <end position="304"/>
    </location>
</feature>
<accession>A0A1E1LC03</accession>
<evidence type="ECO:0000256" key="2">
    <source>
        <dbReference type="ARBA" id="ARBA00022857"/>
    </source>
</evidence>
<dbReference type="Proteomes" id="UP000178129">
    <property type="component" value="Unassembled WGS sequence"/>
</dbReference>
<keyword evidence="2" id="KW-0521">NADP</keyword>
<comment type="caution">
    <text evidence="4">The sequence shown here is derived from an EMBL/GenBank/DDBJ whole genome shotgun (WGS) entry which is preliminary data.</text>
</comment>
<proteinExistence type="inferred from homology"/>
<dbReference type="InterPro" id="IPR036291">
    <property type="entry name" value="NAD(P)-bd_dom_sf"/>
</dbReference>
<comment type="similarity">
    <text evidence="1">Belongs to the NmrA-type oxidoreductase family.</text>
</comment>
<dbReference type="PANTHER" id="PTHR42748">
    <property type="entry name" value="NITROGEN METABOLITE REPRESSION PROTEIN NMRA FAMILY MEMBER"/>
    <property type="match status" value="1"/>
</dbReference>
<dbReference type="STRING" id="914237.A0A1E1LC03"/>
<evidence type="ECO:0000313" key="5">
    <source>
        <dbReference type="Proteomes" id="UP000178129"/>
    </source>
</evidence>